<dbReference type="SUPFAM" id="SSF50952">
    <property type="entry name" value="Soluble quinoprotein glucose dehydrogenase"/>
    <property type="match status" value="1"/>
</dbReference>
<sequence>MNRYSVVCIVIAAIAFAGCGQQKRDGEPRILVFSKTAGFRHSSIETGAKAIMKMGEEKGFTVDTTENSAVFNDDSLKKYSAIIFLNTTGDILDASQEASFERYIQAGGGFFGVHSATDTEYDWKWYGKLVGAYFLSHPQIQDARLVRHATPDFPELDSLPQEWKHSDEWYNFREVPSHVNVLVNIDEASYEGGSNGENHPMVWYHEYDGGRAFFMGMGHREESYALPAIQKLLYSGIQYAIGDNRELDYSRARTLLPPDEDRFSKVVLGRGLDEPTELTILPDNNILIAERKGGLKYYDAQSKTLKEIARLEVYHHTDVPNVNVEMGFMGIQADPDYENNHWVYAYYSPLEGPSVDRLSRFKFQDGKWDMESEQVILDVATTRDICCHTGGSIAFDAQGNLYLSTGDNSTPFDEPAVDGKKPPYNSHGFAPLDDRPGLEQYDGRRAPGNSNDLRGKVLRIKVQEDGSYTIPEGNLFEPGNEKARPEIYVMGNRNPYRISVDQKTGFLYWGEVGPDARGDSLATRGPRGYDEVNQARAAGNFGWPYFIADNQAYWQYDYSTGESQFQFNPEHPVNNSRNNTGLKELPPAQPAFIWYPYDESKHFPIVGSGGRTAMAGPVYYPESYPEATRLPEYYKGKLFIYEWIRNWIMVVTMDEQGDLMRIEPFMEGTKFFSINDMEIGPDGRIYFVEYGTGWFTQNENSSLSVIEYNGGNRPPVAELSIENTSGQTPLTVSLDAGESSDPDGDALQYTWIINEKEVTTTSEPEWTTELKEPGQYSLSVKISDGKGETAASQPYTVVAGNNRPEVSIRFEGNSQYYFKNKPVRYSVSVTDAEDGSLGEKSIDAGQVLVQKDYLTSPDKAATTLGHQQFANPALEAQAVMSNLDCAACHKTDEVSVGPSFMQVSQKYKGQDNAVDYLAGKIISGGSGVWGEVSMPAHPTLASKDAKTIATWIKSLSGEKTGPASLPAQGSFVPSNEFKLTDQGMVALFASYTDKSASGSLALTGNSTVYLRSPFLPAPDAATLEGLTKGEHEGKSFALVGGNTGSLAYEKVDLTGVAKVRIHYAVLGENKEGWTIRLEAGNAGTIAEGVIGRGETPMKPQSTVLTIKESGMIENLRVSIQNNQGEVVQLALSGFEWMPE</sequence>
<keyword evidence="5 6" id="KW-0408">Iron</keyword>
<keyword evidence="3 6" id="KW-0479">Metal-binding</keyword>
<dbReference type="InterPro" id="IPR035986">
    <property type="entry name" value="PKD_dom_sf"/>
</dbReference>
<comment type="caution">
    <text evidence="9">The sequence shown here is derived from an EMBL/GenBank/DDBJ whole genome shotgun (WGS) entry which is preliminary data.</text>
</comment>
<dbReference type="Pfam" id="PF18911">
    <property type="entry name" value="PKD_4"/>
    <property type="match status" value="1"/>
</dbReference>
<dbReference type="InterPro" id="IPR002324">
    <property type="entry name" value="Cyt_c_ID"/>
</dbReference>
<gene>
    <name evidence="9" type="ORF">EDD80_10135</name>
</gene>
<protein>
    <submittedName>
        <fullName evidence="9">Glucose/arabinose dehydrogenase</fullName>
    </submittedName>
</protein>
<name>A0A4R3KWQ0_9SPHI</name>
<evidence type="ECO:0000256" key="2">
    <source>
        <dbReference type="ARBA" id="ARBA00022617"/>
    </source>
</evidence>
<dbReference type="Gene3D" id="2.120.10.30">
    <property type="entry name" value="TolB, C-terminal domain"/>
    <property type="match status" value="1"/>
</dbReference>
<dbReference type="Pfam" id="PF07995">
    <property type="entry name" value="GSDH"/>
    <property type="match status" value="2"/>
</dbReference>
<feature type="binding site" description="covalent" evidence="6">
    <location>
        <position position="885"/>
    </location>
    <ligand>
        <name>heme c</name>
        <dbReference type="ChEBI" id="CHEBI:61717"/>
    </ligand>
</feature>
<feature type="domain" description="Cytochrome c" evidence="8">
    <location>
        <begin position="860"/>
        <end position="956"/>
    </location>
</feature>
<dbReference type="PROSITE" id="PS51007">
    <property type="entry name" value="CYTC"/>
    <property type="match status" value="1"/>
</dbReference>
<dbReference type="InterPro" id="IPR022409">
    <property type="entry name" value="PKD/Chitinase_dom"/>
</dbReference>
<dbReference type="EMBL" id="SMAD01000001">
    <property type="protein sequence ID" value="TCS89838.1"/>
    <property type="molecule type" value="Genomic_DNA"/>
</dbReference>
<dbReference type="Proteomes" id="UP000295807">
    <property type="component" value="Unassembled WGS sequence"/>
</dbReference>
<dbReference type="InterPro" id="IPR029010">
    <property type="entry name" value="ThuA-like"/>
</dbReference>
<evidence type="ECO:0000256" key="6">
    <source>
        <dbReference type="PIRSR" id="PIRSR602324-1"/>
    </source>
</evidence>
<accession>A0A4R3KWQ0</accession>
<dbReference type="Gene3D" id="3.40.50.880">
    <property type="match status" value="1"/>
</dbReference>
<evidence type="ECO:0000259" key="7">
    <source>
        <dbReference type="PROSITE" id="PS50093"/>
    </source>
</evidence>
<dbReference type="InterPro" id="IPR012938">
    <property type="entry name" value="Glc/Sorbosone_DH"/>
</dbReference>
<dbReference type="SUPFAM" id="SSF46626">
    <property type="entry name" value="Cytochrome c"/>
    <property type="match status" value="1"/>
</dbReference>
<dbReference type="InterPro" id="IPR011042">
    <property type="entry name" value="6-blade_b-propeller_TolB-like"/>
</dbReference>
<evidence type="ECO:0000259" key="8">
    <source>
        <dbReference type="PROSITE" id="PS51007"/>
    </source>
</evidence>
<dbReference type="SUPFAM" id="SSF49299">
    <property type="entry name" value="PKD domain"/>
    <property type="match status" value="1"/>
</dbReference>
<dbReference type="PROSITE" id="PS50093">
    <property type="entry name" value="PKD"/>
    <property type="match status" value="1"/>
</dbReference>
<evidence type="ECO:0000313" key="9">
    <source>
        <dbReference type="EMBL" id="TCS89838.1"/>
    </source>
</evidence>
<dbReference type="InterPro" id="IPR013783">
    <property type="entry name" value="Ig-like_fold"/>
</dbReference>
<keyword evidence="2 6" id="KW-0349">Heme</keyword>
<evidence type="ECO:0000256" key="4">
    <source>
        <dbReference type="ARBA" id="ARBA00022982"/>
    </source>
</evidence>
<dbReference type="InterPro" id="IPR029062">
    <property type="entry name" value="Class_I_gatase-like"/>
</dbReference>
<dbReference type="PANTHER" id="PTHR40469:SF2">
    <property type="entry name" value="GALACTOSE-BINDING DOMAIN-LIKE SUPERFAMILY PROTEIN"/>
    <property type="match status" value="1"/>
</dbReference>
<feature type="domain" description="PKD" evidence="7">
    <location>
        <begin position="715"/>
        <end position="797"/>
    </location>
</feature>
<evidence type="ECO:0000256" key="5">
    <source>
        <dbReference type="ARBA" id="ARBA00023004"/>
    </source>
</evidence>
<dbReference type="InterPro" id="IPR009056">
    <property type="entry name" value="Cyt_c-like_dom"/>
</dbReference>
<keyword evidence="1" id="KW-0813">Transport</keyword>
<dbReference type="InterPro" id="IPR011041">
    <property type="entry name" value="Quinoprot_gluc/sorb_DH_b-prop"/>
</dbReference>
<dbReference type="Pfam" id="PF00034">
    <property type="entry name" value="Cytochrom_C"/>
    <property type="match status" value="1"/>
</dbReference>
<dbReference type="PROSITE" id="PS51257">
    <property type="entry name" value="PROKAR_LIPOPROTEIN"/>
    <property type="match status" value="1"/>
</dbReference>
<dbReference type="Gene3D" id="2.60.40.10">
    <property type="entry name" value="Immunoglobulins"/>
    <property type="match status" value="1"/>
</dbReference>
<dbReference type="RefSeq" id="WP_158640512.1">
    <property type="nucleotide sequence ID" value="NZ_CP042432.1"/>
</dbReference>
<reference evidence="9 10" key="1">
    <citation type="submission" date="2019-03" db="EMBL/GenBank/DDBJ databases">
        <title>Genomic Encyclopedia of Type Strains, Phase IV (KMG-IV): sequencing the most valuable type-strain genomes for metagenomic binning, comparative biology and taxonomic classification.</title>
        <authorList>
            <person name="Goeker M."/>
        </authorList>
    </citation>
    <scope>NUCLEOTIDE SEQUENCE [LARGE SCALE GENOMIC DNA]</scope>
    <source>
        <strain evidence="9 10">DSM 21100</strain>
    </source>
</reference>
<dbReference type="Gene3D" id="1.10.760.10">
    <property type="entry name" value="Cytochrome c-like domain"/>
    <property type="match status" value="1"/>
</dbReference>
<dbReference type="AlphaFoldDB" id="A0A4R3KWQ0"/>
<dbReference type="InterPro" id="IPR000601">
    <property type="entry name" value="PKD_dom"/>
</dbReference>
<proteinExistence type="predicted"/>
<evidence type="ECO:0000256" key="1">
    <source>
        <dbReference type="ARBA" id="ARBA00022448"/>
    </source>
</evidence>
<organism evidence="9 10">
    <name type="scientific">Anseongella ginsenosidimutans</name>
    <dbReference type="NCBI Taxonomy" id="496056"/>
    <lineage>
        <taxon>Bacteria</taxon>
        <taxon>Pseudomonadati</taxon>
        <taxon>Bacteroidota</taxon>
        <taxon>Sphingobacteriia</taxon>
        <taxon>Sphingobacteriales</taxon>
        <taxon>Sphingobacteriaceae</taxon>
        <taxon>Anseongella</taxon>
    </lineage>
</organism>
<evidence type="ECO:0000256" key="3">
    <source>
        <dbReference type="ARBA" id="ARBA00022723"/>
    </source>
</evidence>
<comment type="PTM">
    <text evidence="6">Binds 1 heme c group covalently per subunit.</text>
</comment>
<keyword evidence="10" id="KW-1185">Reference proteome</keyword>
<keyword evidence="4" id="KW-0249">Electron transport</keyword>
<dbReference type="PRINTS" id="PR00606">
    <property type="entry name" value="CYTCHROMECID"/>
</dbReference>
<dbReference type="GO" id="GO:0009055">
    <property type="term" value="F:electron transfer activity"/>
    <property type="evidence" value="ECO:0007669"/>
    <property type="project" value="InterPro"/>
</dbReference>
<dbReference type="Pfam" id="PF06283">
    <property type="entry name" value="ThuA"/>
    <property type="match status" value="1"/>
</dbReference>
<feature type="binding site" description="covalent" evidence="6">
    <location>
        <position position="889"/>
    </location>
    <ligand>
        <name>heme c</name>
        <dbReference type="ChEBI" id="CHEBI:61717"/>
    </ligand>
</feature>
<dbReference type="GO" id="GO:0005506">
    <property type="term" value="F:iron ion binding"/>
    <property type="evidence" value="ECO:0007669"/>
    <property type="project" value="InterPro"/>
</dbReference>
<dbReference type="GO" id="GO:0020037">
    <property type="term" value="F:heme binding"/>
    <property type="evidence" value="ECO:0007669"/>
    <property type="project" value="InterPro"/>
</dbReference>
<dbReference type="SUPFAM" id="SSF52317">
    <property type="entry name" value="Class I glutamine amidotransferase-like"/>
    <property type="match status" value="1"/>
</dbReference>
<dbReference type="PANTHER" id="PTHR40469">
    <property type="entry name" value="SECRETED GLYCOSYL HYDROLASE"/>
    <property type="match status" value="1"/>
</dbReference>
<evidence type="ECO:0000313" key="10">
    <source>
        <dbReference type="Proteomes" id="UP000295807"/>
    </source>
</evidence>
<dbReference type="InterPro" id="IPR036909">
    <property type="entry name" value="Cyt_c-like_dom_sf"/>
</dbReference>
<dbReference type="SMART" id="SM00089">
    <property type="entry name" value="PKD"/>
    <property type="match status" value="1"/>
</dbReference>
<feature type="binding site" description="covalent" evidence="6">
    <location>
        <position position="934"/>
    </location>
    <ligand>
        <name>heme c</name>
        <dbReference type="ChEBI" id="CHEBI:61717"/>
    </ligand>
</feature>